<dbReference type="OrthoDB" id="9797122at2"/>
<name>A0A2V1GWJ9_9GAMM</name>
<dbReference type="InterPro" id="IPR011250">
    <property type="entry name" value="OMP/PagP_B-barrel"/>
</dbReference>
<accession>A0A2V1GWJ9</accession>
<evidence type="ECO:0000313" key="2">
    <source>
        <dbReference type="Proteomes" id="UP000244906"/>
    </source>
</evidence>
<dbReference type="Gene3D" id="2.40.160.20">
    <property type="match status" value="1"/>
</dbReference>
<proteinExistence type="predicted"/>
<dbReference type="Proteomes" id="UP000244906">
    <property type="component" value="Unassembled WGS sequence"/>
</dbReference>
<dbReference type="Pfam" id="PF09411">
    <property type="entry name" value="PagL"/>
    <property type="match status" value="1"/>
</dbReference>
<dbReference type="RefSeq" id="WP_116685063.1">
    <property type="nucleotide sequence ID" value="NZ_CAWNYD010000001.1"/>
</dbReference>
<evidence type="ECO:0008006" key="3">
    <source>
        <dbReference type="Google" id="ProtNLM"/>
    </source>
</evidence>
<comment type="caution">
    <text evidence="1">The sequence shown here is derived from an EMBL/GenBank/DDBJ whole genome shotgun (WGS) entry which is preliminary data.</text>
</comment>
<dbReference type="InterPro" id="IPR018550">
    <property type="entry name" value="Lipid-A_deacylase-rel"/>
</dbReference>
<dbReference type="SUPFAM" id="SSF56925">
    <property type="entry name" value="OMPA-like"/>
    <property type="match status" value="1"/>
</dbReference>
<gene>
    <name evidence="1" type="ORF">DC094_00005</name>
</gene>
<reference evidence="1 2" key="1">
    <citation type="submission" date="2018-04" db="EMBL/GenBank/DDBJ databases">
        <title>Thalassorhabdus spongiae gen. nov., sp. nov., isolated from a marine sponge in South-West Iceland.</title>
        <authorList>
            <person name="Knobloch S."/>
            <person name="Daussin A."/>
            <person name="Johannsson R."/>
            <person name="Marteinsson V.T."/>
        </authorList>
    </citation>
    <scope>NUCLEOTIDE SEQUENCE [LARGE SCALE GENOMIC DNA]</scope>
    <source>
        <strain evidence="1 2">Hp12</strain>
    </source>
</reference>
<dbReference type="EMBL" id="QDDL01000001">
    <property type="protein sequence ID" value="PVZ71474.1"/>
    <property type="molecule type" value="Genomic_DNA"/>
</dbReference>
<protein>
    <recommendedName>
        <fullName evidence="3">Acyloxyacyl hydrolase</fullName>
    </recommendedName>
</protein>
<dbReference type="AlphaFoldDB" id="A0A2V1GWJ9"/>
<sequence length="198" mass="21845">MQRLIAILLLCSFSTLGFALPVKTWSLAPDQLSLGYGQNVGDKRLTAQDLRLALQWQVVEWPIAHSGWQLEGHLVTSLNQWNSSLDPDKASSYGSNSIAALMLLPSVRLAKAFGPSNNFIEAGVGGGFMSGKALKKNANSPVDKSSSFNFELMAGAGSRFGSRQQYEINFKWLHYSNANMKTPNESLNFQVLSFGYWY</sequence>
<organism evidence="1 2">
    <name type="scientific">Pelagibaculum spongiae</name>
    <dbReference type="NCBI Taxonomy" id="2080658"/>
    <lineage>
        <taxon>Bacteria</taxon>
        <taxon>Pseudomonadati</taxon>
        <taxon>Pseudomonadota</taxon>
        <taxon>Gammaproteobacteria</taxon>
        <taxon>Oceanospirillales</taxon>
        <taxon>Pelagibaculum</taxon>
    </lineage>
</organism>
<evidence type="ECO:0000313" key="1">
    <source>
        <dbReference type="EMBL" id="PVZ71474.1"/>
    </source>
</evidence>
<keyword evidence="2" id="KW-1185">Reference proteome</keyword>